<evidence type="ECO:0000256" key="7">
    <source>
        <dbReference type="SAM" id="Phobius"/>
    </source>
</evidence>
<feature type="transmembrane region" description="Helical" evidence="7">
    <location>
        <begin position="155"/>
        <end position="173"/>
    </location>
</feature>
<dbReference type="NCBIfam" id="TIGR00797">
    <property type="entry name" value="matE"/>
    <property type="match status" value="1"/>
</dbReference>
<gene>
    <name evidence="8" type="ORF">METZ01_LOCUS31011</name>
</gene>
<comment type="subcellular location">
    <subcellularLocation>
        <location evidence="1">Membrane</location>
        <topology evidence="1">Multi-pass membrane protein</topology>
    </subcellularLocation>
</comment>
<feature type="transmembrane region" description="Helical" evidence="7">
    <location>
        <begin position="343"/>
        <end position="363"/>
    </location>
</feature>
<evidence type="ECO:0000256" key="1">
    <source>
        <dbReference type="ARBA" id="ARBA00004141"/>
    </source>
</evidence>
<dbReference type="InterPro" id="IPR002528">
    <property type="entry name" value="MATE_fam"/>
</dbReference>
<feature type="transmembrane region" description="Helical" evidence="7">
    <location>
        <begin position="120"/>
        <end position="143"/>
    </location>
</feature>
<dbReference type="AlphaFoldDB" id="A0A381QJ97"/>
<feature type="transmembrane region" description="Helical" evidence="7">
    <location>
        <begin position="375"/>
        <end position="392"/>
    </location>
</feature>
<feature type="transmembrane region" description="Helical" evidence="7">
    <location>
        <begin position="307"/>
        <end position="327"/>
    </location>
</feature>
<keyword evidence="6 7" id="KW-0472">Membrane</keyword>
<comment type="similarity">
    <text evidence="2">Belongs to the multi antimicrobial extrusion (MATE) (TC 2.A.66.1) family.</text>
</comment>
<evidence type="ECO:0000256" key="4">
    <source>
        <dbReference type="ARBA" id="ARBA00022692"/>
    </source>
</evidence>
<feature type="transmembrane region" description="Helical" evidence="7">
    <location>
        <begin position="179"/>
        <end position="200"/>
    </location>
</feature>
<evidence type="ECO:0000256" key="5">
    <source>
        <dbReference type="ARBA" id="ARBA00022989"/>
    </source>
</evidence>
<dbReference type="InterPro" id="IPR044644">
    <property type="entry name" value="DinF-like"/>
</dbReference>
<dbReference type="PANTHER" id="PTHR43298:SF2">
    <property type="entry name" value="FMN_FAD EXPORTER YEEO-RELATED"/>
    <property type="match status" value="1"/>
</dbReference>
<sequence length="422" mass="47291">MWRIATPMILSNISIPLVGITDTIIAGHLDNPEYIASIAVATTIIGFFIASMNFLRMGTTGITAQYFGAKDQNGLRVILGQTLLIASLISCLVLLLQTHINKIGLALIGSNESVAYYASQYFYIRIWGIPATLINFSLIGWFIGLQNATVPLKMVITTNITNILLSLTFVLIFQMQINGIALASVVAEIIGMIIGFIYVCKELQKFQGKWIYKEIVRLNAYKRFIQININLFLRTIALIFTFAFITAQGARFGGIILGANALLMNLQNLLAYVLDGFAHAAEALVGKAVGKKDTRLFKSAVHICLKWSVYIALIFALIYTLTGKYIISLMTHHQNIRDIAIEYLPWIIISPIVSVWSFLYDGVFVGATRSRDMRNAMLGSLFLVFLPSWYFLQPLENHGLWLAFTLFMFSRGLSMHLLYKRI</sequence>
<keyword evidence="4 7" id="KW-0812">Transmembrane</keyword>
<accession>A0A381QJ97</accession>
<dbReference type="PANTHER" id="PTHR43298">
    <property type="entry name" value="MULTIDRUG RESISTANCE PROTEIN NORM-RELATED"/>
    <property type="match status" value="1"/>
</dbReference>
<evidence type="ECO:0008006" key="9">
    <source>
        <dbReference type="Google" id="ProtNLM"/>
    </source>
</evidence>
<dbReference type="InterPro" id="IPR050222">
    <property type="entry name" value="MATE_MdtK"/>
</dbReference>
<dbReference type="GO" id="GO:0005886">
    <property type="term" value="C:plasma membrane"/>
    <property type="evidence" value="ECO:0007669"/>
    <property type="project" value="TreeGrafter"/>
</dbReference>
<dbReference type="Pfam" id="PF01554">
    <property type="entry name" value="MatE"/>
    <property type="match status" value="2"/>
</dbReference>
<evidence type="ECO:0000256" key="3">
    <source>
        <dbReference type="ARBA" id="ARBA00022448"/>
    </source>
</evidence>
<feature type="transmembrane region" description="Helical" evidence="7">
    <location>
        <begin position="9"/>
        <end position="28"/>
    </location>
</feature>
<name>A0A381QJ97_9ZZZZ</name>
<reference evidence="8" key="1">
    <citation type="submission" date="2018-05" db="EMBL/GenBank/DDBJ databases">
        <authorList>
            <person name="Lanie J.A."/>
            <person name="Ng W.-L."/>
            <person name="Kazmierczak K.M."/>
            <person name="Andrzejewski T.M."/>
            <person name="Davidsen T.M."/>
            <person name="Wayne K.J."/>
            <person name="Tettelin H."/>
            <person name="Glass J.I."/>
            <person name="Rusch D."/>
            <person name="Podicherti R."/>
            <person name="Tsui H.-C.T."/>
            <person name="Winkler M.E."/>
        </authorList>
    </citation>
    <scope>NUCLEOTIDE SEQUENCE</scope>
</reference>
<feature type="transmembrane region" description="Helical" evidence="7">
    <location>
        <begin position="34"/>
        <end position="55"/>
    </location>
</feature>
<feature type="transmembrane region" description="Helical" evidence="7">
    <location>
        <begin position="231"/>
        <end position="257"/>
    </location>
</feature>
<dbReference type="EMBL" id="UINC01001342">
    <property type="protein sequence ID" value="SUZ78157.1"/>
    <property type="molecule type" value="Genomic_DNA"/>
</dbReference>
<evidence type="ECO:0000256" key="2">
    <source>
        <dbReference type="ARBA" id="ARBA00010199"/>
    </source>
</evidence>
<dbReference type="CDD" id="cd13136">
    <property type="entry name" value="MATE_DinF_like"/>
    <property type="match status" value="1"/>
</dbReference>
<feature type="transmembrane region" description="Helical" evidence="7">
    <location>
        <begin position="269"/>
        <end position="286"/>
    </location>
</feature>
<organism evidence="8">
    <name type="scientific">marine metagenome</name>
    <dbReference type="NCBI Taxonomy" id="408172"/>
    <lineage>
        <taxon>unclassified sequences</taxon>
        <taxon>metagenomes</taxon>
        <taxon>ecological metagenomes</taxon>
    </lineage>
</organism>
<protein>
    <recommendedName>
        <fullName evidence="9">Polysaccharide biosynthesis protein C-terminal domain-containing protein</fullName>
    </recommendedName>
</protein>
<feature type="transmembrane region" description="Helical" evidence="7">
    <location>
        <begin position="398"/>
        <end position="419"/>
    </location>
</feature>
<feature type="transmembrane region" description="Helical" evidence="7">
    <location>
        <begin position="75"/>
        <end position="100"/>
    </location>
</feature>
<evidence type="ECO:0000313" key="8">
    <source>
        <dbReference type="EMBL" id="SUZ78157.1"/>
    </source>
</evidence>
<keyword evidence="3" id="KW-0813">Transport</keyword>
<proteinExistence type="inferred from homology"/>
<evidence type="ECO:0000256" key="6">
    <source>
        <dbReference type="ARBA" id="ARBA00023136"/>
    </source>
</evidence>
<keyword evidence="5 7" id="KW-1133">Transmembrane helix</keyword>
<dbReference type="GO" id="GO:0042910">
    <property type="term" value="F:xenobiotic transmembrane transporter activity"/>
    <property type="evidence" value="ECO:0007669"/>
    <property type="project" value="InterPro"/>
</dbReference>
<dbReference type="GO" id="GO:0015297">
    <property type="term" value="F:antiporter activity"/>
    <property type="evidence" value="ECO:0007669"/>
    <property type="project" value="InterPro"/>
</dbReference>